<feature type="domain" description="HTH cro/C1-type" evidence="2">
    <location>
        <begin position="16"/>
        <end position="69"/>
    </location>
</feature>
<keyword evidence="4" id="KW-1185">Reference proteome</keyword>
<name>A0ABZ1C2F6_9BACT</name>
<dbReference type="Pfam" id="PF10882">
    <property type="entry name" value="bPH_5"/>
    <property type="match status" value="1"/>
</dbReference>
<dbReference type="Proteomes" id="UP000738431">
    <property type="component" value="Chromosome"/>
</dbReference>
<evidence type="ECO:0000259" key="2">
    <source>
        <dbReference type="PROSITE" id="PS50943"/>
    </source>
</evidence>
<dbReference type="InterPro" id="IPR001387">
    <property type="entry name" value="Cro/C1-type_HTH"/>
</dbReference>
<dbReference type="EMBL" id="CP139781">
    <property type="protein sequence ID" value="WRQ85888.1"/>
    <property type="molecule type" value="Genomic_DNA"/>
</dbReference>
<accession>A0ABZ1C2F6</accession>
<reference evidence="3 4" key="1">
    <citation type="submission" date="2023-12" db="EMBL/GenBank/DDBJ databases">
        <title>Description of an unclassified Opitutus bacterium of Verrucomicrobiota.</title>
        <authorList>
            <person name="Zhang D.-F."/>
        </authorList>
    </citation>
    <scope>NUCLEOTIDE SEQUENCE [LARGE SCALE GENOMIC DNA]</scope>
    <source>
        <strain evidence="3 4">WL0086</strain>
    </source>
</reference>
<gene>
    <name evidence="3" type="ORF">K1X11_013830</name>
</gene>
<dbReference type="CDD" id="cd00093">
    <property type="entry name" value="HTH_XRE"/>
    <property type="match status" value="1"/>
</dbReference>
<sequence length="245" mass="26381">MNSSKTDRGAALGARIKLQRTKLAWTQELLAERAGLSVRTVQRVEGGEEPSAETLRALATAMGVTVTALRPEDVRRDFGAPAAKTVKVVTVVVLVLLILGMVFSGFLGGWLTFVLMGTIALAAAFSVSGYSVRDEEIVVHRLGWATRFPLADLTEVSVNPHAMMGSIRLWGNGGFFGYIGSFRNEVLGRYRALLTNPANGVVLRFGEGRPVLVSPDAPEVFRESVEAALARRAQGDMPTKAEAPR</sequence>
<protein>
    <submittedName>
        <fullName evidence="3">Helix-turn-helix domain-containing protein</fullName>
    </submittedName>
</protein>
<evidence type="ECO:0000313" key="3">
    <source>
        <dbReference type="EMBL" id="WRQ85888.1"/>
    </source>
</evidence>
<evidence type="ECO:0000313" key="4">
    <source>
        <dbReference type="Proteomes" id="UP000738431"/>
    </source>
</evidence>
<feature type="transmembrane region" description="Helical" evidence="1">
    <location>
        <begin position="85"/>
        <end position="107"/>
    </location>
</feature>
<evidence type="ECO:0000256" key="1">
    <source>
        <dbReference type="SAM" id="Phobius"/>
    </source>
</evidence>
<dbReference type="Gene3D" id="1.10.260.40">
    <property type="entry name" value="lambda repressor-like DNA-binding domains"/>
    <property type="match status" value="1"/>
</dbReference>
<keyword evidence="1" id="KW-0472">Membrane</keyword>
<dbReference type="InterPro" id="IPR010982">
    <property type="entry name" value="Lambda_DNA-bd_dom_sf"/>
</dbReference>
<organism evidence="3 4">
    <name type="scientific">Actomonas aquatica</name>
    <dbReference type="NCBI Taxonomy" id="2866162"/>
    <lineage>
        <taxon>Bacteria</taxon>
        <taxon>Pseudomonadati</taxon>
        <taxon>Verrucomicrobiota</taxon>
        <taxon>Opitutia</taxon>
        <taxon>Opitutales</taxon>
        <taxon>Opitutaceae</taxon>
        <taxon>Actomonas</taxon>
    </lineage>
</organism>
<dbReference type="InterPro" id="IPR027783">
    <property type="entry name" value="Bacterial_PH-related"/>
</dbReference>
<keyword evidence="1" id="KW-1133">Transmembrane helix</keyword>
<dbReference type="PROSITE" id="PS50943">
    <property type="entry name" value="HTH_CROC1"/>
    <property type="match status" value="1"/>
</dbReference>
<proteinExistence type="predicted"/>
<keyword evidence="1" id="KW-0812">Transmembrane</keyword>
<dbReference type="Pfam" id="PF01381">
    <property type="entry name" value="HTH_3"/>
    <property type="match status" value="1"/>
</dbReference>
<dbReference type="RefSeq" id="WP_221032706.1">
    <property type="nucleotide sequence ID" value="NZ_CP139781.1"/>
</dbReference>
<dbReference type="SMART" id="SM00530">
    <property type="entry name" value="HTH_XRE"/>
    <property type="match status" value="1"/>
</dbReference>
<dbReference type="SUPFAM" id="SSF47413">
    <property type="entry name" value="lambda repressor-like DNA-binding domains"/>
    <property type="match status" value="1"/>
</dbReference>